<dbReference type="PANTHER" id="PTHR30572">
    <property type="entry name" value="MEMBRANE COMPONENT OF TRANSPORTER-RELATED"/>
    <property type="match status" value="1"/>
</dbReference>
<sequence length="778" mass="87937">MTLLNLKLAIRSLLKNKFYSILIIGGFSIGFASCILIGLYYNSEHSVNKDFANYKQIYRLYDKGEKDFDLDYELFPVLAENYPEIEIACPVNYLSGFEISVVDKQTHTDTRVDNIISTNNNFFQIFQPQIISSLSADLFSGHNSVVITETVARRMYGDKNPVGQSLTIFNYLEATITAVIKELPENSTFKAEILLNSENEDFRLSKACNNGICVFLTHHFLLLRKGTEVNKFSARLQQTINNYDFELKDPELQNLSAIYLSSLSQYDTHSKGNSKMLTIFLFIGVLILALSSINYLNYVVSIQYSKLKETGINKTVGAGWRQLVAYSVTEVATGILISVIFSFLLAILLLPTTGTLFGKQLHIHTLDFLKIIPFFMGIVFIIILVNSLAPVYLVSRFNITDFLSGSRKRRGKQVSKQITLTFQLTASIALIAVVLVIFKQLGYVKHFDLGFNEERLVKIDLPFNNPNLPALKQETEKLSFVKSNTLSFGCPGMINNTMGSNTGENSFDINCIFIDDDFVRTMEIELLEGRQFLDGDKGKACIINEEAYKQYGWENLEGKRFNNRIEGGYEVIGLAQNFNVKSLHQTIEPAVLLYDTQKGQYNVLSVRLAAGNTGQQLKQIRNIWDELIPDETMNVTFYDDQFQAMYVKEEKLGKAISFFSLIAVVLTCMGILGQIFLISLNRSKEIGVRKVNGAKVSEILILLNKDFTLYVFIAFVIASPVAWVAMNKWLESFAYKTSLNWWIFALAGVLALGIALLTVSWQSWRAATRNPVEALRYE</sequence>
<feature type="transmembrane region" description="Helical" evidence="6">
    <location>
        <begin position="371"/>
        <end position="397"/>
    </location>
</feature>
<dbReference type="PANTHER" id="PTHR30572:SF18">
    <property type="entry name" value="ABC-TYPE MACROLIDE FAMILY EXPORT SYSTEM PERMEASE COMPONENT 2"/>
    <property type="match status" value="1"/>
</dbReference>
<evidence type="ECO:0000256" key="1">
    <source>
        <dbReference type="ARBA" id="ARBA00004651"/>
    </source>
</evidence>
<dbReference type="Pfam" id="PF02687">
    <property type="entry name" value="FtsX"/>
    <property type="match status" value="1"/>
</dbReference>
<feature type="transmembrane region" description="Helical" evidence="6">
    <location>
        <begin position="741"/>
        <end position="761"/>
    </location>
</feature>
<organism evidence="9 10">
    <name type="scientific">Maribellus comscasis</name>
    <dbReference type="NCBI Taxonomy" id="2681766"/>
    <lineage>
        <taxon>Bacteria</taxon>
        <taxon>Pseudomonadati</taxon>
        <taxon>Bacteroidota</taxon>
        <taxon>Bacteroidia</taxon>
        <taxon>Marinilabiliales</taxon>
        <taxon>Prolixibacteraceae</taxon>
        <taxon>Maribellus</taxon>
    </lineage>
</organism>
<name>A0A6I6JNY1_9BACT</name>
<dbReference type="InterPro" id="IPR050250">
    <property type="entry name" value="Macrolide_Exporter_MacB"/>
</dbReference>
<reference evidence="9 10" key="1">
    <citation type="submission" date="2019-11" db="EMBL/GenBank/DDBJ databases">
        <authorList>
            <person name="Zheng R.K."/>
            <person name="Sun C.M."/>
        </authorList>
    </citation>
    <scope>NUCLEOTIDE SEQUENCE [LARGE SCALE GENOMIC DNA]</scope>
    <source>
        <strain evidence="9 10">WC007</strain>
    </source>
</reference>
<dbReference type="AlphaFoldDB" id="A0A6I6JNY1"/>
<dbReference type="GO" id="GO:0022857">
    <property type="term" value="F:transmembrane transporter activity"/>
    <property type="evidence" value="ECO:0007669"/>
    <property type="project" value="TreeGrafter"/>
</dbReference>
<keyword evidence="4 6" id="KW-1133">Transmembrane helix</keyword>
<dbReference type="GO" id="GO:0005886">
    <property type="term" value="C:plasma membrane"/>
    <property type="evidence" value="ECO:0007669"/>
    <property type="project" value="UniProtKB-SubCell"/>
</dbReference>
<gene>
    <name evidence="9" type="ORF">GM418_13670</name>
</gene>
<feature type="transmembrane region" description="Helical" evidence="6">
    <location>
        <begin position="418"/>
        <end position="438"/>
    </location>
</feature>
<feature type="domain" description="MacB-like periplasmic core" evidence="8">
    <location>
        <begin position="20"/>
        <end position="195"/>
    </location>
</feature>
<evidence type="ECO:0000313" key="9">
    <source>
        <dbReference type="EMBL" id="QGY44676.1"/>
    </source>
</evidence>
<dbReference type="KEGG" id="mcos:GM418_13670"/>
<dbReference type="RefSeq" id="WP_158867212.1">
    <property type="nucleotide sequence ID" value="NZ_CP046401.1"/>
</dbReference>
<feature type="transmembrane region" description="Helical" evidence="6">
    <location>
        <begin position="658"/>
        <end position="680"/>
    </location>
</feature>
<dbReference type="Pfam" id="PF12704">
    <property type="entry name" value="MacB_PCD"/>
    <property type="match status" value="1"/>
</dbReference>
<evidence type="ECO:0000259" key="8">
    <source>
        <dbReference type="Pfam" id="PF12704"/>
    </source>
</evidence>
<evidence type="ECO:0000256" key="5">
    <source>
        <dbReference type="ARBA" id="ARBA00023136"/>
    </source>
</evidence>
<evidence type="ECO:0000256" key="4">
    <source>
        <dbReference type="ARBA" id="ARBA00022989"/>
    </source>
</evidence>
<proteinExistence type="predicted"/>
<feature type="transmembrane region" description="Helical" evidence="6">
    <location>
        <begin position="323"/>
        <end position="351"/>
    </location>
</feature>
<feature type="transmembrane region" description="Helical" evidence="6">
    <location>
        <begin position="21"/>
        <end position="41"/>
    </location>
</feature>
<dbReference type="Proteomes" id="UP000428260">
    <property type="component" value="Chromosome"/>
</dbReference>
<feature type="domain" description="ABC3 transporter permease C-terminal" evidence="7">
    <location>
        <begin position="658"/>
        <end position="771"/>
    </location>
</feature>
<dbReference type="EMBL" id="CP046401">
    <property type="protein sequence ID" value="QGY44676.1"/>
    <property type="molecule type" value="Genomic_DNA"/>
</dbReference>
<protein>
    <submittedName>
        <fullName evidence="9">FtsX-like permease family protein</fullName>
    </submittedName>
</protein>
<dbReference type="InterPro" id="IPR003838">
    <property type="entry name" value="ABC3_permease_C"/>
</dbReference>
<feature type="transmembrane region" description="Helical" evidence="6">
    <location>
        <begin position="707"/>
        <end position="726"/>
    </location>
</feature>
<keyword evidence="2" id="KW-1003">Cell membrane</keyword>
<feature type="transmembrane region" description="Helical" evidence="6">
    <location>
        <begin position="279"/>
        <end position="302"/>
    </location>
</feature>
<evidence type="ECO:0000256" key="2">
    <source>
        <dbReference type="ARBA" id="ARBA00022475"/>
    </source>
</evidence>
<keyword evidence="10" id="KW-1185">Reference proteome</keyword>
<evidence type="ECO:0000313" key="10">
    <source>
        <dbReference type="Proteomes" id="UP000428260"/>
    </source>
</evidence>
<accession>A0A6I6JNY1</accession>
<dbReference type="PROSITE" id="PS51257">
    <property type="entry name" value="PROKAR_LIPOPROTEIN"/>
    <property type="match status" value="1"/>
</dbReference>
<dbReference type="InterPro" id="IPR025857">
    <property type="entry name" value="MacB_PCD"/>
</dbReference>
<evidence type="ECO:0000256" key="6">
    <source>
        <dbReference type="SAM" id="Phobius"/>
    </source>
</evidence>
<keyword evidence="5 6" id="KW-0472">Membrane</keyword>
<evidence type="ECO:0000259" key="7">
    <source>
        <dbReference type="Pfam" id="PF02687"/>
    </source>
</evidence>
<keyword evidence="3 6" id="KW-0812">Transmembrane</keyword>
<evidence type="ECO:0000256" key="3">
    <source>
        <dbReference type="ARBA" id="ARBA00022692"/>
    </source>
</evidence>
<comment type="subcellular location">
    <subcellularLocation>
        <location evidence="1">Cell membrane</location>
        <topology evidence="1">Multi-pass membrane protein</topology>
    </subcellularLocation>
</comment>